<evidence type="ECO:0000313" key="7">
    <source>
        <dbReference type="EnsemblPlants" id="EMT18222"/>
    </source>
</evidence>
<evidence type="ECO:0000256" key="3">
    <source>
        <dbReference type="ARBA" id="ARBA00022490"/>
    </source>
</evidence>
<evidence type="ECO:0000256" key="4">
    <source>
        <dbReference type="ARBA" id="ARBA00022737"/>
    </source>
</evidence>
<dbReference type="GO" id="GO:0006606">
    <property type="term" value="P:protein import into nucleus"/>
    <property type="evidence" value="ECO:0007669"/>
    <property type="project" value="InterPro"/>
</dbReference>
<comment type="subcellular location">
    <subcellularLocation>
        <location evidence="1">Cytoplasm</location>
    </subcellularLocation>
</comment>
<dbReference type="PANTHER" id="PTHR10527">
    <property type="entry name" value="IMPORTIN BETA"/>
    <property type="match status" value="1"/>
</dbReference>
<dbReference type="AlphaFoldDB" id="R7W8C0"/>
<name>R7W8C0_AEGTA</name>
<organism evidence="7">
    <name type="scientific">Aegilops tauschii</name>
    <name type="common">Tausch's goatgrass</name>
    <name type="synonym">Aegilops squarrosa</name>
    <dbReference type="NCBI Taxonomy" id="37682"/>
    <lineage>
        <taxon>Eukaryota</taxon>
        <taxon>Viridiplantae</taxon>
        <taxon>Streptophyta</taxon>
        <taxon>Embryophyta</taxon>
        <taxon>Tracheophyta</taxon>
        <taxon>Spermatophyta</taxon>
        <taxon>Magnoliopsida</taxon>
        <taxon>Liliopsida</taxon>
        <taxon>Poales</taxon>
        <taxon>Poaceae</taxon>
        <taxon>BOP clade</taxon>
        <taxon>Pooideae</taxon>
        <taxon>Triticodae</taxon>
        <taxon>Triticeae</taxon>
        <taxon>Triticinae</taxon>
        <taxon>Aegilops</taxon>
    </lineage>
</organism>
<dbReference type="ExpressionAtlas" id="R7W8C0">
    <property type="expression patterns" value="baseline"/>
</dbReference>
<dbReference type="EnsemblPlants" id="EMT18222">
    <property type="protein sequence ID" value="EMT18222"/>
    <property type="gene ID" value="F775_19050"/>
</dbReference>
<evidence type="ECO:0000259" key="6">
    <source>
        <dbReference type="Pfam" id="PF25574"/>
    </source>
</evidence>
<sequence length="276" mass="30607">MGPVHVRERPAEQVAGRPAANVFHKKTPFGLPASASAYEALIEVVRALLCDVLHAIIEKLGNSLHPDKVRESAPFMLLQFCRVLTCDCSTARDKAALAIGALARAVGPKFLDHMPIFLQYYSEAILPIYLEVIGTIFHALGDEILPCCDYMMGVLYKGLSKPELKPQILACFGEIALAIGKIFEDKYLQAVRKKLKEAANPIYYANVFDEDKVDYGIQLRQGICKAYSGILRGIKDPKSGLKVAADLVEFIEAVSKEQKRCARCSMHSFWLTVPYD</sequence>
<dbReference type="GO" id="GO:0005737">
    <property type="term" value="C:cytoplasm"/>
    <property type="evidence" value="ECO:0007669"/>
    <property type="project" value="UniProtKB-SubCell"/>
</dbReference>
<keyword evidence="5" id="KW-0653">Protein transport</keyword>
<dbReference type="InterPro" id="IPR058584">
    <property type="entry name" value="IMB1_TNPO1-like_TPR"/>
</dbReference>
<reference evidence="7" key="1">
    <citation type="submission" date="2015-06" db="UniProtKB">
        <authorList>
            <consortium name="EnsemblPlants"/>
        </authorList>
    </citation>
    <scope>IDENTIFICATION</scope>
</reference>
<evidence type="ECO:0000256" key="2">
    <source>
        <dbReference type="ARBA" id="ARBA00022448"/>
    </source>
</evidence>
<dbReference type="InterPro" id="IPR040122">
    <property type="entry name" value="Importin_beta"/>
</dbReference>
<evidence type="ECO:0000256" key="1">
    <source>
        <dbReference type="ARBA" id="ARBA00004496"/>
    </source>
</evidence>
<protein>
    <submittedName>
        <fullName evidence="7">Importin subunit beta</fullName>
    </submittedName>
</protein>
<keyword evidence="4" id="KW-0677">Repeat</keyword>
<dbReference type="InterPro" id="IPR011989">
    <property type="entry name" value="ARM-like"/>
</dbReference>
<dbReference type="Pfam" id="PF25574">
    <property type="entry name" value="TPR_IMB1"/>
    <property type="match status" value="1"/>
</dbReference>
<dbReference type="InterPro" id="IPR016024">
    <property type="entry name" value="ARM-type_fold"/>
</dbReference>
<dbReference type="Gene3D" id="1.25.10.10">
    <property type="entry name" value="Leucine-rich Repeat Variant"/>
    <property type="match status" value="1"/>
</dbReference>
<feature type="domain" description="Importin subunit beta-1/Transportin-1-like TPR repeats" evidence="6">
    <location>
        <begin position="45"/>
        <end position="261"/>
    </location>
</feature>
<dbReference type="SUPFAM" id="SSF48371">
    <property type="entry name" value="ARM repeat"/>
    <property type="match status" value="1"/>
</dbReference>
<evidence type="ECO:0000256" key="5">
    <source>
        <dbReference type="ARBA" id="ARBA00022927"/>
    </source>
</evidence>
<proteinExistence type="predicted"/>
<keyword evidence="3" id="KW-0963">Cytoplasm</keyword>
<keyword evidence="2" id="KW-0813">Transport</keyword>
<accession>R7W8C0</accession>